<evidence type="ECO:0008006" key="3">
    <source>
        <dbReference type="Google" id="ProtNLM"/>
    </source>
</evidence>
<proteinExistence type="predicted"/>
<dbReference type="Proteomes" id="UP001412067">
    <property type="component" value="Unassembled WGS sequence"/>
</dbReference>
<organism evidence="1 2">
    <name type="scientific">Platanthera guangdongensis</name>
    <dbReference type="NCBI Taxonomy" id="2320717"/>
    <lineage>
        <taxon>Eukaryota</taxon>
        <taxon>Viridiplantae</taxon>
        <taxon>Streptophyta</taxon>
        <taxon>Embryophyta</taxon>
        <taxon>Tracheophyta</taxon>
        <taxon>Spermatophyta</taxon>
        <taxon>Magnoliopsida</taxon>
        <taxon>Liliopsida</taxon>
        <taxon>Asparagales</taxon>
        <taxon>Orchidaceae</taxon>
        <taxon>Orchidoideae</taxon>
        <taxon>Orchideae</taxon>
        <taxon>Orchidinae</taxon>
        <taxon>Platanthera</taxon>
    </lineage>
</organism>
<sequence>MGMRVLKCRSFDHFSLVFSVKTKKILAERIEERLSDSSPTTNTLHSYDPITNYTSPRAKFLRYNPNQRKQLLQRIEGEKIGDEKT</sequence>
<keyword evidence="2" id="KW-1185">Reference proteome</keyword>
<evidence type="ECO:0000313" key="2">
    <source>
        <dbReference type="Proteomes" id="UP001412067"/>
    </source>
</evidence>
<protein>
    <recommendedName>
        <fullName evidence="3">Ribosomal protein L33</fullName>
    </recommendedName>
</protein>
<name>A0ABR2MYS2_9ASPA</name>
<reference evidence="1 2" key="1">
    <citation type="journal article" date="2022" name="Nat. Plants">
        <title>Genomes of leafy and leafless Platanthera orchids illuminate the evolution of mycoheterotrophy.</title>
        <authorList>
            <person name="Li M.H."/>
            <person name="Liu K.W."/>
            <person name="Li Z."/>
            <person name="Lu H.C."/>
            <person name="Ye Q.L."/>
            <person name="Zhang D."/>
            <person name="Wang J.Y."/>
            <person name="Li Y.F."/>
            <person name="Zhong Z.M."/>
            <person name="Liu X."/>
            <person name="Yu X."/>
            <person name="Liu D.K."/>
            <person name="Tu X.D."/>
            <person name="Liu B."/>
            <person name="Hao Y."/>
            <person name="Liao X.Y."/>
            <person name="Jiang Y.T."/>
            <person name="Sun W.H."/>
            <person name="Chen J."/>
            <person name="Chen Y.Q."/>
            <person name="Ai Y."/>
            <person name="Zhai J.W."/>
            <person name="Wu S.S."/>
            <person name="Zhou Z."/>
            <person name="Hsiao Y.Y."/>
            <person name="Wu W.L."/>
            <person name="Chen Y.Y."/>
            <person name="Lin Y.F."/>
            <person name="Hsu J.L."/>
            <person name="Li C.Y."/>
            <person name="Wang Z.W."/>
            <person name="Zhao X."/>
            <person name="Zhong W.Y."/>
            <person name="Ma X.K."/>
            <person name="Ma L."/>
            <person name="Huang J."/>
            <person name="Chen G.Z."/>
            <person name="Huang M.Z."/>
            <person name="Huang L."/>
            <person name="Peng D.H."/>
            <person name="Luo Y.B."/>
            <person name="Zou S.Q."/>
            <person name="Chen S.P."/>
            <person name="Lan S."/>
            <person name="Tsai W.C."/>
            <person name="Van de Peer Y."/>
            <person name="Liu Z.J."/>
        </authorList>
    </citation>
    <scope>NUCLEOTIDE SEQUENCE [LARGE SCALE GENOMIC DNA]</scope>
    <source>
        <strain evidence="1">Lor288</strain>
    </source>
</reference>
<dbReference type="EMBL" id="JBBWWR010000004">
    <property type="protein sequence ID" value="KAK8968719.1"/>
    <property type="molecule type" value="Genomic_DNA"/>
</dbReference>
<gene>
    <name evidence="1" type="ORF">KSP40_PGU000476</name>
</gene>
<evidence type="ECO:0000313" key="1">
    <source>
        <dbReference type="EMBL" id="KAK8968719.1"/>
    </source>
</evidence>
<comment type="caution">
    <text evidence="1">The sequence shown here is derived from an EMBL/GenBank/DDBJ whole genome shotgun (WGS) entry which is preliminary data.</text>
</comment>
<accession>A0ABR2MYS2</accession>